<dbReference type="Gene3D" id="4.10.240.10">
    <property type="entry name" value="Zn(2)-C6 fungal-type DNA-binding domain"/>
    <property type="match status" value="1"/>
</dbReference>
<evidence type="ECO:0000259" key="3">
    <source>
        <dbReference type="PROSITE" id="PS50048"/>
    </source>
</evidence>
<sequence length="198" mass="22180">MTDQPEQSEANEVTETARNTKGRRTAHKKSRRGCMQCKKCKVKCDESRPVCFNCLRRDDVDCSFRRQIDSAGDGGTRTENATTIDQEDSFLFDLGALARIGDGRPEYVARQIAVALRTEAATHAQTNTRLSSLETGLQHVSNNNNLIPSQPDHHAELALLHHWCTVTAPCPSWAGFSKRRGPCVELSGRFKIWTKHRS</sequence>
<evidence type="ECO:0000256" key="2">
    <source>
        <dbReference type="SAM" id="MobiDB-lite"/>
    </source>
</evidence>
<feature type="region of interest" description="Disordered" evidence="2">
    <location>
        <begin position="1"/>
        <end position="27"/>
    </location>
</feature>
<gene>
    <name evidence="4" type="ORF">BDP55DRAFT_756044</name>
</gene>
<evidence type="ECO:0000313" key="4">
    <source>
        <dbReference type="EMBL" id="KAK1690404.1"/>
    </source>
</evidence>
<feature type="compositionally biased region" description="Polar residues" evidence="2">
    <location>
        <begin position="1"/>
        <end position="19"/>
    </location>
</feature>
<dbReference type="GeneID" id="85465279"/>
<dbReference type="GO" id="GO:0008270">
    <property type="term" value="F:zinc ion binding"/>
    <property type="evidence" value="ECO:0007669"/>
    <property type="project" value="InterPro"/>
</dbReference>
<dbReference type="InterPro" id="IPR001138">
    <property type="entry name" value="Zn2Cys6_DnaBD"/>
</dbReference>
<organism evidence="4 5">
    <name type="scientific">Colletotrichum godetiae</name>
    <dbReference type="NCBI Taxonomy" id="1209918"/>
    <lineage>
        <taxon>Eukaryota</taxon>
        <taxon>Fungi</taxon>
        <taxon>Dikarya</taxon>
        <taxon>Ascomycota</taxon>
        <taxon>Pezizomycotina</taxon>
        <taxon>Sordariomycetes</taxon>
        <taxon>Hypocreomycetidae</taxon>
        <taxon>Glomerellales</taxon>
        <taxon>Glomerellaceae</taxon>
        <taxon>Colletotrichum</taxon>
        <taxon>Colletotrichum acutatum species complex</taxon>
    </lineage>
</organism>
<feature type="domain" description="Zn(2)-C6 fungal-type" evidence="3">
    <location>
        <begin position="33"/>
        <end position="64"/>
    </location>
</feature>
<dbReference type="CDD" id="cd00067">
    <property type="entry name" value="GAL4"/>
    <property type="match status" value="1"/>
</dbReference>
<dbReference type="PROSITE" id="PS50048">
    <property type="entry name" value="ZN2_CY6_FUNGAL_2"/>
    <property type="match status" value="1"/>
</dbReference>
<dbReference type="SMART" id="SM00066">
    <property type="entry name" value="GAL4"/>
    <property type="match status" value="1"/>
</dbReference>
<keyword evidence="5" id="KW-1185">Reference proteome</keyword>
<name>A0AAJ0AU52_9PEZI</name>
<dbReference type="Pfam" id="PF00172">
    <property type="entry name" value="Zn_clus"/>
    <property type="match status" value="1"/>
</dbReference>
<dbReference type="AlphaFoldDB" id="A0AAJ0AU52"/>
<dbReference type="GO" id="GO:0001228">
    <property type="term" value="F:DNA-binding transcription activator activity, RNA polymerase II-specific"/>
    <property type="evidence" value="ECO:0007669"/>
    <property type="project" value="TreeGrafter"/>
</dbReference>
<evidence type="ECO:0000256" key="1">
    <source>
        <dbReference type="ARBA" id="ARBA00023242"/>
    </source>
</evidence>
<protein>
    <recommendedName>
        <fullName evidence="3">Zn(2)-C6 fungal-type domain-containing protein</fullName>
    </recommendedName>
</protein>
<evidence type="ECO:0000313" key="5">
    <source>
        <dbReference type="Proteomes" id="UP001224890"/>
    </source>
</evidence>
<dbReference type="Proteomes" id="UP001224890">
    <property type="component" value="Unassembled WGS sequence"/>
</dbReference>
<reference evidence="4" key="1">
    <citation type="submission" date="2021-06" db="EMBL/GenBank/DDBJ databases">
        <title>Comparative genomics, transcriptomics and evolutionary studies reveal genomic signatures of adaptation to plant cell wall in hemibiotrophic fungi.</title>
        <authorList>
            <consortium name="DOE Joint Genome Institute"/>
            <person name="Baroncelli R."/>
            <person name="Diaz J.F."/>
            <person name="Benocci T."/>
            <person name="Peng M."/>
            <person name="Battaglia E."/>
            <person name="Haridas S."/>
            <person name="Andreopoulos W."/>
            <person name="Labutti K."/>
            <person name="Pangilinan J."/>
            <person name="Floch G.L."/>
            <person name="Makela M.R."/>
            <person name="Henrissat B."/>
            <person name="Grigoriev I.V."/>
            <person name="Crouch J.A."/>
            <person name="De Vries R.P."/>
            <person name="Sukno S.A."/>
            <person name="Thon M.R."/>
        </authorList>
    </citation>
    <scope>NUCLEOTIDE SEQUENCE</scope>
    <source>
        <strain evidence="4">CBS 193.32</strain>
    </source>
</reference>
<proteinExistence type="predicted"/>
<comment type="caution">
    <text evidence="4">The sequence shown here is derived from an EMBL/GenBank/DDBJ whole genome shotgun (WGS) entry which is preliminary data.</text>
</comment>
<dbReference type="InterPro" id="IPR053157">
    <property type="entry name" value="Sterol_Uptake_Regulator"/>
</dbReference>
<dbReference type="PROSITE" id="PS00463">
    <property type="entry name" value="ZN2_CY6_FUNGAL_1"/>
    <property type="match status" value="1"/>
</dbReference>
<dbReference type="EMBL" id="JAHMHR010000006">
    <property type="protein sequence ID" value="KAK1690404.1"/>
    <property type="molecule type" value="Genomic_DNA"/>
</dbReference>
<dbReference type="SUPFAM" id="SSF57701">
    <property type="entry name" value="Zn2/Cys6 DNA-binding domain"/>
    <property type="match status" value="1"/>
</dbReference>
<keyword evidence="1" id="KW-0539">Nucleus</keyword>
<dbReference type="RefSeq" id="XP_060434099.1">
    <property type="nucleotide sequence ID" value="XM_060580753.1"/>
</dbReference>
<accession>A0AAJ0AU52</accession>
<dbReference type="InterPro" id="IPR036864">
    <property type="entry name" value="Zn2-C6_fun-type_DNA-bd_sf"/>
</dbReference>
<dbReference type="PANTHER" id="PTHR47784:SF9">
    <property type="entry name" value="ZN(II)2CYS6 TRANSCRIPTION FACTOR (EUROFUNG)"/>
    <property type="match status" value="1"/>
</dbReference>
<dbReference type="PANTHER" id="PTHR47784">
    <property type="entry name" value="STEROL UPTAKE CONTROL PROTEIN 2"/>
    <property type="match status" value="1"/>
</dbReference>